<dbReference type="AlphaFoldDB" id="M3C8T3"/>
<evidence type="ECO:0000256" key="1">
    <source>
        <dbReference type="ARBA" id="ARBA00004127"/>
    </source>
</evidence>
<name>M3C8T3_STRM1</name>
<gene>
    <name evidence="9" type="ORF">H340_11700</name>
</gene>
<dbReference type="Pfam" id="PF06241">
    <property type="entry name" value="Castor_Poll_mid"/>
    <property type="match status" value="1"/>
</dbReference>
<proteinExistence type="predicted"/>
<dbReference type="STRING" id="1223523.H340_11700"/>
<keyword evidence="5" id="KW-0406">Ion transport</keyword>
<keyword evidence="3 7" id="KW-0812">Transmembrane</keyword>
<feature type="transmembrane region" description="Helical" evidence="7">
    <location>
        <begin position="35"/>
        <end position="59"/>
    </location>
</feature>
<dbReference type="EMBL" id="AORZ01000028">
    <property type="protein sequence ID" value="EMF00371.1"/>
    <property type="molecule type" value="Genomic_DNA"/>
</dbReference>
<sequence>MGDGRAGEGAVMARRRSRWGKRAGYWFDNTLARGAYALIGWLVLACLAVVVPVSALMVWTARDAPATLPGKLARVWHHAGDTLRLGGLVGPPAQVLLSVILALVALIYVSALVGLITAGVNERMAALRRGRSTVLEDGHVVVLGWSEQVFTVVAELVAANANQRRAAVAVLADRDKTAMEDALHIKVGPTGGTRLICRSGSTTDPAVLPRVSPHTAGAVLVLPRDGPSGDAEVVKTLLALRAAARAAYGPDAAGAAAPPGGEDGGHGDVDGVADGTANGTGVWVVAAVRDARYRLAASLAAGEGGVVLETDDITARLIVQSARRPGLSLVYQELLDFEGDEFYTVREPALAGRTFGEALLAYATSSAVGLVRADGALALNPPSEAVIGADDRIVVVTRDDDTAVLAERPPVVDEAVIVTDVPAERRRPERVLLLGWNRRAPLIVGRLRRYTAPGSVVDVVAEATVTTAAAVRAADTDAGAALSVALRPGDPADQGTVDAVDAGSYDSVIVLGPDPVPGPGGVTEEPDDRTLVTLLLLRALEAASGRELPVVTEMTDDRNRALAPVSPGADFIVSGKLIGLLMAQISQNRHLAAVFHELFSAGGNEILLRPSSHYVRAGATASFATVVEAARRHGECAIGYRDHAGAAHGPRYGLWVNPHKETARRWADRDEVIVVATVRLGGAEEG</sequence>
<evidence type="ECO:0000313" key="9">
    <source>
        <dbReference type="EMBL" id="EMF00371.1"/>
    </source>
</evidence>
<dbReference type="GO" id="GO:0006811">
    <property type="term" value="P:monoatomic ion transport"/>
    <property type="evidence" value="ECO:0007669"/>
    <property type="project" value="UniProtKB-KW"/>
</dbReference>
<feature type="transmembrane region" description="Helical" evidence="7">
    <location>
        <begin position="95"/>
        <end position="120"/>
    </location>
</feature>
<evidence type="ECO:0000256" key="6">
    <source>
        <dbReference type="ARBA" id="ARBA00023136"/>
    </source>
</evidence>
<dbReference type="Proteomes" id="UP000011740">
    <property type="component" value="Unassembled WGS sequence"/>
</dbReference>
<accession>M3C8T3</accession>
<dbReference type="PANTHER" id="PTHR31563:SF10">
    <property type="entry name" value="ION CHANNEL POLLUX-RELATED"/>
    <property type="match status" value="1"/>
</dbReference>
<evidence type="ECO:0000256" key="5">
    <source>
        <dbReference type="ARBA" id="ARBA00023065"/>
    </source>
</evidence>
<keyword evidence="6 7" id="KW-0472">Membrane</keyword>
<evidence type="ECO:0000256" key="3">
    <source>
        <dbReference type="ARBA" id="ARBA00022692"/>
    </source>
</evidence>
<dbReference type="PANTHER" id="PTHR31563">
    <property type="entry name" value="ION CHANNEL POLLUX-RELATED"/>
    <property type="match status" value="1"/>
</dbReference>
<comment type="caution">
    <text evidence="9">The sequence shown here is derived from an EMBL/GenBank/DDBJ whole genome shotgun (WGS) entry which is preliminary data.</text>
</comment>
<keyword evidence="9" id="KW-0449">Lipoprotein</keyword>
<evidence type="ECO:0000313" key="10">
    <source>
        <dbReference type="Proteomes" id="UP000011740"/>
    </source>
</evidence>
<dbReference type="GO" id="GO:0012505">
    <property type="term" value="C:endomembrane system"/>
    <property type="evidence" value="ECO:0007669"/>
    <property type="project" value="UniProtKB-SubCell"/>
</dbReference>
<dbReference type="InterPro" id="IPR010420">
    <property type="entry name" value="CASTOR/POLLUX/SYM8_dom"/>
</dbReference>
<dbReference type="Gene3D" id="3.40.50.720">
    <property type="entry name" value="NAD(P)-binding Rossmann-like Domain"/>
    <property type="match status" value="2"/>
</dbReference>
<protein>
    <submittedName>
        <fullName evidence="9">NAD-binding lipoprotein</fullName>
    </submittedName>
</protein>
<evidence type="ECO:0000256" key="4">
    <source>
        <dbReference type="ARBA" id="ARBA00022989"/>
    </source>
</evidence>
<keyword evidence="4 7" id="KW-1133">Transmembrane helix</keyword>
<evidence type="ECO:0000256" key="2">
    <source>
        <dbReference type="ARBA" id="ARBA00022448"/>
    </source>
</evidence>
<evidence type="ECO:0000256" key="7">
    <source>
        <dbReference type="SAM" id="Phobius"/>
    </source>
</evidence>
<reference evidence="9 10" key="1">
    <citation type="journal article" date="2013" name="Genome Announc.">
        <title>Whole-Genome Shotgun Assembly and Analysis of the Genome of Streptomyces mobaraensis DSM 40847, a Strain for Industrial Production of Microbial Transglutaminase.</title>
        <authorList>
            <person name="Yang H."/>
            <person name="He T."/>
            <person name="Wu W."/>
            <person name="Zhu W."/>
            <person name="Lu B."/>
            <person name="Sun W."/>
        </authorList>
    </citation>
    <scope>NUCLEOTIDE SEQUENCE [LARGE SCALE GENOMIC DNA]</scope>
    <source>
        <strain evidence="9 10">DSM 40847</strain>
    </source>
</reference>
<dbReference type="eggNOG" id="COG1226">
    <property type="taxonomic scope" value="Bacteria"/>
</dbReference>
<dbReference type="InterPro" id="IPR044849">
    <property type="entry name" value="CASTOR/POLLUX/SYM8-like"/>
</dbReference>
<dbReference type="PATRIC" id="fig|1223523.3.peg.2391"/>
<organism evidence="9 10">
    <name type="scientific">Streptomyces mobaraensis (strain ATCC 29032 / DSM 40847 / JCM 4168 / NBRC 13819 / NCIMB 11159 / IPCR 16-22)</name>
    <dbReference type="NCBI Taxonomy" id="1223523"/>
    <lineage>
        <taxon>Bacteria</taxon>
        <taxon>Bacillati</taxon>
        <taxon>Actinomycetota</taxon>
        <taxon>Actinomycetes</taxon>
        <taxon>Kitasatosporales</taxon>
        <taxon>Streptomycetaceae</taxon>
        <taxon>Streptomyces</taxon>
    </lineage>
</organism>
<comment type="subcellular location">
    <subcellularLocation>
        <location evidence="1">Endomembrane system</location>
        <topology evidence="1">Multi-pass membrane protein</topology>
    </subcellularLocation>
</comment>
<evidence type="ECO:0000259" key="8">
    <source>
        <dbReference type="Pfam" id="PF06241"/>
    </source>
</evidence>
<feature type="domain" description="CASTOR/POLLUX/SYM8 ion channel conserved" evidence="8">
    <location>
        <begin position="312"/>
        <end position="406"/>
    </location>
</feature>
<keyword evidence="2" id="KW-0813">Transport</keyword>